<dbReference type="PROSITE" id="PS51819">
    <property type="entry name" value="VOC"/>
    <property type="match status" value="1"/>
</dbReference>
<dbReference type="InterPro" id="IPR037523">
    <property type="entry name" value="VOC_core"/>
</dbReference>
<evidence type="ECO:0000259" key="1">
    <source>
        <dbReference type="PROSITE" id="PS51819"/>
    </source>
</evidence>
<evidence type="ECO:0000313" key="3">
    <source>
        <dbReference type="Proteomes" id="UP000230790"/>
    </source>
</evidence>
<protein>
    <recommendedName>
        <fullName evidence="1">VOC domain-containing protein</fullName>
    </recommendedName>
</protein>
<sequence>MPIRGISYVAIWSKDLAANRHIFANVLELPIAYEDEHIVVFETDGAQLVLQRATGADEHLDGTIQFGFDVTDLETLTRALVEAGQTIELDREDLGMKQHVTVLRLPSGQSVEFIGE</sequence>
<feature type="domain" description="VOC" evidence="1">
    <location>
        <begin position="5"/>
        <end position="116"/>
    </location>
</feature>
<dbReference type="Gene3D" id="3.10.180.10">
    <property type="entry name" value="2,3-Dihydroxybiphenyl 1,2-Dioxygenase, domain 1"/>
    <property type="match status" value="1"/>
</dbReference>
<dbReference type="AlphaFoldDB" id="A0A2M8QE06"/>
<organism evidence="2 3">
    <name type="scientific">Candidatus Thermofonsia Clade 3 bacterium</name>
    <dbReference type="NCBI Taxonomy" id="2364212"/>
    <lineage>
        <taxon>Bacteria</taxon>
        <taxon>Bacillati</taxon>
        <taxon>Chloroflexota</taxon>
        <taxon>Candidatus Thermofontia</taxon>
        <taxon>Candidatus Thermofonsia Clade 3</taxon>
    </lineage>
</organism>
<dbReference type="Pfam" id="PF00903">
    <property type="entry name" value="Glyoxalase"/>
    <property type="match status" value="1"/>
</dbReference>
<dbReference type="InterPro" id="IPR004360">
    <property type="entry name" value="Glyas_Fos-R_dOase_dom"/>
</dbReference>
<dbReference type="CDD" id="cd06587">
    <property type="entry name" value="VOC"/>
    <property type="match status" value="1"/>
</dbReference>
<reference evidence="2 3" key="1">
    <citation type="submission" date="2017-11" db="EMBL/GenBank/DDBJ databases">
        <title>Evolution of Phototrophy in the Chloroflexi Phylum Driven by Horizontal Gene Transfer.</title>
        <authorList>
            <person name="Ward L.M."/>
            <person name="Hemp J."/>
            <person name="Shih P.M."/>
            <person name="Mcglynn S.E."/>
            <person name="Fischer W."/>
        </authorList>
    </citation>
    <scope>NUCLEOTIDE SEQUENCE [LARGE SCALE GENOMIC DNA]</scope>
    <source>
        <strain evidence="2">JP3_7</strain>
    </source>
</reference>
<dbReference type="EMBL" id="PGTN01000026">
    <property type="protein sequence ID" value="PJF48036.1"/>
    <property type="molecule type" value="Genomic_DNA"/>
</dbReference>
<proteinExistence type="predicted"/>
<gene>
    <name evidence="2" type="ORF">CUN48_05540</name>
</gene>
<accession>A0A2M8QE06</accession>
<dbReference type="SUPFAM" id="SSF54593">
    <property type="entry name" value="Glyoxalase/Bleomycin resistance protein/Dihydroxybiphenyl dioxygenase"/>
    <property type="match status" value="1"/>
</dbReference>
<name>A0A2M8QE06_9CHLR</name>
<dbReference type="Proteomes" id="UP000230790">
    <property type="component" value="Unassembled WGS sequence"/>
</dbReference>
<evidence type="ECO:0000313" key="2">
    <source>
        <dbReference type="EMBL" id="PJF48036.1"/>
    </source>
</evidence>
<dbReference type="InterPro" id="IPR029068">
    <property type="entry name" value="Glyas_Bleomycin-R_OHBP_Dase"/>
</dbReference>
<comment type="caution">
    <text evidence="2">The sequence shown here is derived from an EMBL/GenBank/DDBJ whole genome shotgun (WGS) entry which is preliminary data.</text>
</comment>